<keyword evidence="2" id="KW-0675">Receptor</keyword>
<dbReference type="PRINTS" id="PR01217">
    <property type="entry name" value="PRICHEXTENSN"/>
</dbReference>
<dbReference type="AlphaFoldDB" id="A0AAF0YC74"/>
<dbReference type="Proteomes" id="UP000827549">
    <property type="component" value="Chromosome 5"/>
</dbReference>
<feature type="region of interest" description="Disordered" evidence="1">
    <location>
        <begin position="108"/>
        <end position="233"/>
    </location>
</feature>
<dbReference type="RefSeq" id="XP_062630076.1">
    <property type="nucleotide sequence ID" value="XM_062774092.1"/>
</dbReference>
<organism evidence="2 3">
    <name type="scientific">Vanrija pseudolonga</name>
    <dbReference type="NCBI Taxonomy" id="143232"/>
    <lineage>
        <taxon>Eukaryota</taxon>
        <taxon>Fungi</taxon>
        <taxon>Dikarya</taxon>
        <taxon>Basidiomycota</taxon>
        <taxon>Agaricomycotina</taxon>
        <taxon>Tremellomycetes</taxon>
        <taxon>Trichosporonales</taxon>
        <taxon>Trichosporonaceae</taxon>
        <taxon>Vanrija</taxon>
    </lineage>
</organism>
<evidence type="ECO:0000313" key="3">
    <source>
        <dbReference type="Proteomes" id="UP000827549"/>
    </source>
</evidence>
<proteinExistence type="predicted"/>
<name>A0AAF0YC74_9TREE</name>
<evidence type="ECO:0000256" key="1">
    <source>
        <dbReference type="SAM" id="MobiDB-lite"/>
    </source>
</evidence>
<feature type="compositionally biased region" description="Pro residues" evidence="1">
    <location>
        <begin position="142"/>
        <end position="233"/>
    </location>
</feature>
<evidence type="ECO:0000313" key="2">
    <source>
        <dbReference type="EMBL" id="WOO84050.1"/>
    </source>
</evidence>
<reference evidence="2" key="1">
    <citation type="submission" date="2023-10" db="EMBL/GenBank/DDBJ databases">
        <authorList>
            <person name="Noh H."/>
        </authorList>
    </citation>
    <scope>NUCLEOTIDE SEQUENCE</scope>
    <source>
        <strain evidence="2">DUCC4014</strain>
    </source>
</reference>
<protein>
    <submittedName>
        <fullName evidence="2">IgA FC receptor</fullName>
    </submittedName>
</protein>
<gene>
    <name evidence="2" type="primary">bag_1</name>
    <name evidence="2" type="ORF">LOC62_05G007573</name>
</gene>
<keyword evidence="3" id="KW-1185">Reference proteome</keyword>
<sequence length="291" mass="31032">MALNRTHSLLVEGGSGPVPSGAVAARQDLLARLESGAVGPIKAETLLDNYVNARRQDRWTRPAVSDDLERMEARIDPSLAPAFVAVRLAHTLGDSRALSRRGVSEQAAKSLELSRKRRQEQHPPSYSDSVGPLTMPGTPSTPTRPPLPTPPLQPPPPPPPMPTRDPPPPPPPTPPPPPSPRVSSPPPPPPPPRVSSPPPPPPPPSLSLITAPPPPRPPPPPPTLLSPLAPPETVPDETVVRLLTQLRIAENARRAVMDLYIASEGRCALLEARLRAAEKRLDACACGRSIR</sequence>
<dbReference type="GeneID" id="87810745"/>
<dbReference type="EMBL" id="CP086718">
    <property type="protein sequence ID" value="WOO84050.1"/>
    <property type="molecule type" value="Genomic_DNA"/>
</dbReference>
<accession>A0AAF0YC74</accession>